<dbReference type="EMBL" id="CAJVPQ010000811">
    <property type="protein sequence ID" value="CAG8512228.1"/>
    <property type="molecule type" value="Genomic_DNA"/>
</dbReference>
<name>A0A9N8ZYY7_9GLOM</name>
<dbReference type="SUPFAM" id="SSF52047">
    <property type="entry name" value="RNI-like"/>
    <property type="match status" value="1"/>
</dbReference>
<accession>A0A9N8ZYY7</accession>
<comment type="caution">
    <text evidence="1">The sequence shown here is derived from an EMBL/GenBank/DDBJ whole genome shotgun (WGS) entry which is preliminary data.</text>
</comment>
<dbReference type="Gene3D" id="3.80.10.10">
    <property type="entry name" value="Ribonuclease Inhibitor"/>
    <property type="match status" value="1"/>
</dbReference>
<dbReference type="Proteomes" id="UP000789570">
    <property type="component" value="Unassembled WGS sequence"/>
</dbReference>
<organism evidence="1 2">
    <name type="scientific">Funneliformis caledonium</name>
    <dbReference type="NCBI Taxonomy" id="1117310"/>
    <lineage>
        <taxon>Eukaryota</taxon>
        <taxon>Fungi</taxon>
        <taxon>Fungi incertae sedis</taxon>
        <taxon>Mucoromycota</taxon>
        <taxon>Glomeromycotina</taxon>
        <taxon>Glomeromycetes</taxon>
        <taxon>Glomerales</taxon>
        <taxon>Glomeraceae</taxon>
        <taxon>Funneliformis</taxon>
    </lineage>
</organism>
<dbReference type="OrthoDB" id="2391462at2759"/>
<reference evidence="1" key="1">
    <citation type="submission" date="2021-06" db="EMBL/GenBank/DDBJ databases">
        <authorList>
            <person name="Kallberg Y."/>
            <person name="Tangrot J."/>
            <person name="Rosling A."/>
        </authorList>
    </citation>
    <scope>NUCLEOTIDE SEQUENCE</scope>
    <source>
        <strain evidence="1">UK204</strain>
    </source>
</reference>
<protein>
    <submittedName>
        <fullName evidence="1">1089_t:CDS:1</fullName>
    </submittedName>
</protein>
<proteinExistence type="predicted"/>
<evidence type="ECO:0000313" key="1">
    <source>
        <dbReference type="EMBL" id="CAG8512228.1"/>
    </source>
</evidence>
<keyword evidence="2" id="KW-1185">Reference proteome</keyword>
<evidence type="ECO:0000313" key="2">
    <source>
        <dbReference type="Proteomes" id="UP000789570"/>
    </source>
</evidence>
<dbReference type="AlphaFoldDB" id="A0A9N8ZYY7"/>
<sequence>MAIGLISDCLGEIFKCLPGDNNTLFQCMLVNKMWCASAVATLWKDPFAMLIKNLESMSLYDNNTRTDRESRDQALGLLAAFLEKLPEESRSLLIRHGIKLPKLSTKKPMFEYLGFISTFDIIRFSFAVSFWIFCGGKRGRKTRFQCYLIEQEIYKVVVNKCPHIIKFRCVEEFFEYDSDQLPVFNFTYLPPSSNQIFSNIREFECSAGFTTDQLYFVLSQLITKLDTLKICSASEYIDDCYGLTEFIKAQQSLRNLEFICNNKVRDDLQYKNKEIGKALETQAKSLVRLRIHGYQGVPFETFSLCENLGELSLYFFDDMPQETEDKLVRMKFKRLHKFYVRAASFDLSKFAKFIRQNGKNLIDVKIEIQNSFDNEQSGLILDAVAYSCPNIISFHGPIDPINETQLRFFCKQCKKLNSLGLNFVEDKFDACDIYDVLNVLGECAPRKIFHFMLEGDWDLMKCTLEAFLKQRQSIAPFKVYYIGYIGGIQKRKEDIFEFENYNSDYDGSDCSDSQYGNKHFGDMDSNSESFDDDYDFEMNSLHKYLEEGILEIRAPLHDDFKFMI</sequence>
<gene>
    <name evidence="1" type="ORF">FCALED_LOCUS4258</name>
</gene>
<dbReference type="InterPro" id="IPR032675">
    <property type="entry name" value="LRR_dom_sf"/>
</dbReference>